<gene>
    <name evidence="2" type="ORF">NXT3_CH03594</name>
</gene>
<proteinExistence type="predicted"/>
<dbReference type="SUPFAM" id="SSF52540">
    <property type="entry name" value="P-loop containing nucleoside triphosphate hydrolases"/>
    <property type="match status" value="1"/>
</dbReference>
<organism evidence="2 3">
    <name type="scientific">Rhizobium fredii</name>
    <name type="common">Sinorhizobium fredii</name>
    <dbReference type="NCBI Taxonomy" id="380"/>
    <lineage>
        <taxon>Bacteria</taxon>
        <taxon>Pseudomonadati</taxon>
        <taxon>Pseudomonadota</taxon>
        <taxon>Alphaproteobacteria</taxon>
        <taxon>Hyphomicrobiales</taxon>
        <taxon>Rhizobiaceae</taxon>
        <taxon>Sinorhizobium/Ensifer group</taxon>
        <taxon>Sinorhizobium</taxon>
    </lineage>
</organism>
<keyword evidence="2" id="KW-0347">Helicase</keyword>
<accession>A0A2L0H9D5</accession>
<keyword evidence="2" id="KW-0378">Hydrolase</keyword>
<dbReference type="Proteomes" id="UP000239340">
    <property type="component" value="Chromosome"/>
</dbReference>
<evidence type="ECO:0000259" key="1">
    <source>
        <dbReference type="Pfam" id="PF01935"/>
    </source>
</evidence>
<evidence type="ECO:0000313" key="2">
    <source>
        <dbReference type="EMBL" id="AUX78120.1"/>
    </source>
</evidence>
<dbReference type="PANTHER" id="PTHR42957">
    <property type="entry name" value="HELICASE MJ1565-RELATED"/>
    <property type="match status" value="1"/>
</dbReference>
<feature type="domain" description="Helicase HerA central" evidence="1">
    <location>
        <begin position="129"/>
        <end position="312"/>
    </location>
</feature>
<sequence>MTITIGEVIAVVGVDVTLRAFENSNLETHFYNGKRYKGVSIREFIAIEHGFRDIVCIIEGEYLDERNAEYDGAQQRYIRKLKVRPIGYFEAEDFKDGIKFLPKISDSARLLSEAEIGRIFESKSSKDFAIGTLLKEGIEVSLPWQKVFNTHFGIFGNTGSGKSNTLTKLFTVLFDNKFDEISGKSNFIFLDFNGEYTADQLTSVDQKNVIRLSTRKNSEDKFHLPDTEFWDAETLGILFQATANTQRPFLRRVISGRAKFLSIPNSLSRYIVSSFKKVLCSKEPKLEALELLKALARNLDADQSLLSDLNKVSLRKGKDIDSFHFVDNDNTWKFLSSDDAFYAARFGDAINKISESSPSGFQELLVRSDLQIIRDVLHGSAQYEHIHPLLRRIDAMKDDFAKVISVSSEVIYTKTVTVISLRDCRQEVKKILPILIAKHFYELHKARVSSPPDSTMHVIIDEAHNILSQQSIREAESWKDYRLELFEEIIKEGRKFGMFITLASQRPADISPTIISQLHNFFIHRLVNDRDLALLENTISTLDSVSRSQIPNLPQGACVITGTTFDIPMLVQVNRLPDNKKPDSRDVDLEELWS</sequence>
<dbReference type="PANTHER" id="PTHR42957:SF1">
    <property type="entry name" value="HELICASE MJ1565-RELATED"/>
    <property type="match status" value="1"/>
</dbReference>
<dbReference type="Pfam" id="PF01935">
    <property type="entry name" value="DUF87"/>
    <property type="match status" value="1"/>
</dbReference>
<dbReference type="InterPro" id="IPR002789">
    <property type="entry name" value="HerA_central"/>
</dbReference>
<dbReference type="GO" id="GO:0004386">
    <property type="term" value="F:helicase activity"/>
    <property type="evidence" value="ECO:0007669"/>
    <property type="project" value="UniProtKB-KW"/>
</dbReference>
<dbReference type="RefSeq" id="WP_104839824.1">
    <property type="nucleotide sequence ID" value="NZ_CP024307.1"/>
</dbReference>
<keyword evidence="2" id="KW-0547">Nucleotide-binding</keyword>
<dbReference type="AlphaFoldDB" id="A0A2L0H9D5"/>
<dbReference type="InterPro" id="IPR008571">
    <property type="entry name" value="HerA-like"/>
</dbReference>
<dbReference type="Gene3D" id="3.40.50.300">
    <property type="entry name" value="P-loop containing nucleotide triphosphate hydrolases"/>
    <property type="match status" value="2"/>
</dbReference>
<evidence type="ECO:0000313" key="3">
    <source>
        <dbReference type="Proteomes" id="UP000239340"/>
    </source>
</evidence>
<keyword evidence="2" id="KW-0067">ATP-binding</keyword>
<protein>
    <submittedName>
        <fullName evidence="2">Helicase domain-containing protein</fullName>
    </submittedName>
</protein>
<dbReference type="EMBL" id="CP024307">
    <property type="protein sequence ID" value="AUX78120.1"/>
    <property type="molecule type" value="Genomic_DNA"/>
</dbReference>
<dbReference type="InterPro" id="IPR027417">
    <property type="entry name" value="P-loop_NTPase"/>
</dbReference>
<name>A0A2L0H9D5_RHIFR</name>
<reference evidence="2 3" key="1">
    <citation type="submission" date="2017-10" db="EMBL/GenBank/DDBJ databases">
        <title>Analysis of the genome sequences of Rhizobium populations associated to common bean (phaseolus vulgaris).</title>
        <authorList>
            <person name="Bustos P."/>
            <person name="Santamaria R.I."/>
            <person name="Miranda-Sanchez F."/>
            <person name="Perez-Carrascal O."/>
            <person name="Juarez S."/>
            <person name="Lozano L."/>
            <person name="Martinez-Flores I."/>
            <person name="Vinuesa P."/>
            <person name="Martinez-Romero E."/>
            <person name="Cevallos M.A."/>
            <person name="Romero D."/>
            <person name="Davila G."/>
            <person name="Gonzalez V."/>
        </authorList>
    </citation>
    <scope>NUCLEOTIDE SEQUENCE [LARGE SCALE GENOMIC DNA]</scope>
    <source>
        <strain evidence="2 3">NXT3</strain>
    </source>
</reference>